<proteinExistence type="inferred from homology"/>
<keyword evidence="6" id="KW-1185">Reference proteome</keyword>
<dbReference type="Gene3D" id="3.40.50.720">
    <property type="entry name" value="NAD(P)-binding Rossmann-like Domain"/>
    <property type="match status" value="1"/>
</dbReference>
<dbReference type="Proteomes" id="UP001174909">
    <property type="component" value="Unassembled WGS sequence"/>
</dbReference>
<dbReference type="FunFam" id="3.40.50.720:FF:000173">
    <property type="entry name" value="3-oxoacyl-[acyl-carrier protein] reductase"/>
    <property type="match status" value="1"/>
</dbReference>
<comment type="caution">
    <text evidence="5">The sequence shown here is derived from an EMBL/GenBank/DDBJ whole genome shotgun (WGS) entry which is preliminary data.</text>
</comment>
<reference evidence="5" key="1">
    <citation type="submission" date="2023-03" db="EMBL/GenBank/DDBJ databases">
        <authorList>
            <person name="Steffen K."/>
            <person name="Cardenas P."/>
        </authorList>
    </citation>
    <scope>NUCLEOTIDE SEQUENCE</scope>
</reference>
<dbReference type="InterPro" id="IPR002347">
    <property type="entry name" value="SDR_fam"/>
</dbReference>
<dbReference type="InterPro" id="IPR036291">
    <property type="entry name" value="NAD(P)-bd_dom_sf"/>
</dbReference>
<comment type="similarity">
    <text evidence="1">Belongs to the short-chain dehydrogenases/reductases (SDR) family.</text>
</comment>
<dbReference type="InterPro" id="IPR050259">
    <property type="entry name" value="SDR"/>
</dbReference>
<feature type="non-terminal residue" evidence="5">
    <location>
        <position position="1"/>
    </location>
</feature>
<gene>
    <name evidence="5" type="ORF">GBAR_LOCUS11133</name>
</gene>
<evidence type="ECO:0000256" key="4">
    <source>
        <dbReference type="ARBA" id="ARBA00048508"/>
    </source>
</evidence>
<evidence type="ECO:0000256" key="3">
    <source>
        <dbReference type="ARBA" id="ARBA00023002"/>
    </source>
</evidence>
<dbReference type="EMBL" id="CASHTH010001687">
    <property type="protein sequence ID" value="CAI8018365.1"/>
    <property type="molecule type" value="Genomic_DNA"/>
</dbReference>
<keyword evidence="3" id="KW-0560">Oxidoreductase</keyword>
<comment type="catalytic activity">
    <reaction evidence="4">
        <text>a (3R)-hydroxyacyl-[ACP] + NADP(+) = a 3-oxoacyl-[ACP] + NADPH + H(+)</text>
        <dbReference type="Rhea" id="RHEA:17397"/>
        <dbReference type="Rhea" id="RHEA-COMP:9916"/>
        <dbReference type="Rhea" id="RHEA-COMP:9945"/>
        <dbReference type="ChEBI" id="CHEBI:15378"/>
        <dbReference type="ChEBI" id="CHEBI:57783"/>
        <dbReference type="ChEBI" id="CHEBI:58349"/>
        <dbReference type="ChEBI" id="CHEBI:78776"/>
        <dbReference type="ChEBI" id="CHEBI:78827"/>
        <dbReference type="EC" id="1.1.1.100"/>
    </reaction>
</comment>
<dbReference type="AlphaFoldDB" id="A0AA35RV82"/>
<protein>
    <recommendedName>
        <fullName evidence="2">3-oxoacyl-[acyl-carrier-protein] reductase</fullName>
        <ecNumber evidence="2">1.1.1.100</ecNumber>
    </recommendedName>
</protein>
<dbReference type="PROSITE" id="PS00061">
    <property type="entry name" value="ADH_SHORT"/>
    <property type="match status" value="1"/>
</dbReference>
<sequence length="244" mass="25940">KNVLVTGGGNNIGRAIVLAFASEGCNVAIAELDHAAGKRVAAEVSALESGASAIVVDADVTDQARTVAMMNEAIDRLGSVDVLVNNVGWTIDRLFMDKSRDEHVKEVDVNLWGAINCIHAVLPHMIERQSGAIVSISSDAGRIGEYREAVYSACKAGVIALSKSLARENGRYGLRLNMVCPGLVVPDRSDLFTDDVLERVKRAYPLRRMGSAQEVANAVVFLASDAASFITGQTLSVSGGYTMM</sequence>
<dbReference type="PRINTS" id="PR00081">
    <property type="entry name" value="GDHRDH"/>
</dbReference>
<evidence type="ECO:0000256" key="1">
    <source>
        <dbReference type="ARBA" id="ARBA00006484"/>
    </source>
</evidence>
<organism evidence="5 6">
    <name type="scientific">Geodia barretti</name>
    <name type="common">Barrett's horny sponge</name>
    <dbReference type="NCBI Taxonomy" id="519541"/>
    <lineage>
        <taxon>Eukaryota</taxon>
        <taxon>Metazoa</taxon>
        <taxon>Porifera</taxon>
        <taxon>Demospongiae</taxon>
        <taxon>Heteroscleromorpha</taxon>
        <taxon>Tetractinellida</taxon>
        <taxon>Astrophorina</taxon>
        <taxon>Geodiidae</taxon>
        <taxon>Geodia</taxon>
    </lineage>
</organism>
<evidence type="ECO:0000313" key="6">
    <source>
        <dbReference type="Proteomes" id="UP001174909"/>
    </source>
</evidence>
<evidence type="ECO:0000313" key="5">
    <source>
        <dbReference type="EMBL" id="CAI8018365.1"/>
    </source>
</evidence>
<dbReference type="Pfam" id="PF13561">
    <property type="entry name" value="adh_short_C2"/>
    <property type="match status" value="1"/>
</dbReference>
<dbReference type="SUPFAM" id="SSF51735">
    <property type="entry name" value="NAD(P)-binding Rossmann-fold domains"/>
    <property type="match status" value="1"/>
</dbReference>
<dbReference type="PRINTS" id="PR00080">
    <property type="entry name" value="SDRFAMILY"/>
</dbReference>
<evidence type="ECO:0000256" key="2">
    <source>
        <dbReference type="ARBA" id="ARBA00012948"/>
    </source>
</evidence>
<dbReference type="PANTHER" id="PTHR42879">
    <property type="entry name" value="3-OXOACYL-(ACYL-CARRIER-PROTEIN) REDUCTASE"/>
    <property type="match status" value="1"/>
</dbReference>
<dbReference type="GO" id="GO:0032787">
    <property type="term" value="P:monocarboxylic acid metabolic process"/>
    <property type="evidence" value="ECO:0007669"/>
    <property type="project" value="UniProtKB-ARBA"/>
</dbReference>
<dbReference type="GO" id="GO:0004316">
    <property type="term" value="F:3-oxoacyl-[acyl-carrier-protein] reductase (NADPH) activity"/>
    <property type="evidence" value="ECO:0007669"/>
    <property type="project" value="UniProtKB-EC"/>
</dbReference>
<accession>A0AA35RV82</accession>
<dbReference type="PANTHER" id="PTHR42879:SF2">
    <property type="entry name" value="3-OXOACYL-[ACYL-CARRIER-PROTEIN] REDUCTASE FABG"/>
    <property type="match status" value="1"/>
</dbReference>
<name>A0AA35RV82_GEOBA</name>
<dbReference type="EC" id="1.1.1.100" evidence="2"/>
<dbReference type="InterPro" id="IPR020904">
    <property type="entry name" value="Sc_DH/Rdtase_CS"/>
</dbReference>